<evidence type="ECO:0000256" key="2">
    <source>
        <dbReference type="ARBA" id="ARBA00022692"/>
    </source>
</evidence>
<keyword evidence="5" id="KW-0175">Coiled coil</keyword>
<evidence type="ECO:0000313" key="8">
    <source>
        <dbReference type="Proteomes" id="UP001139721"/>
    </source>
</evidence>
<dbReference type="AlphaFoldDB" id="A0A9X2CZI9"/>
<feature type="transmembrane region" description="Helical" evidence="6">
    <location>
        <begin position="203"/>
        <end position="224"/>
    </location>
</feature>
<keyword evidence="8" id="KW-1185">Reference proteome</keyword>
<dbReference type="GO" id="GO:0005384">
    <property type="term" value="F:manganese ion transmembrane transporter activity"/>
    <property type="evidence" value="ECO:0007669"/>
    <property type="project" value="InterPro"/>
</dbReference>
<keyword evidence="2 6" id="KW-0812">Transmembrane</keyword>
<dbReference type="PANTHER" id="PTHR31851">
    <property type="entry name" value="FE(2+)/MN(2+) TRANSPORTER PCL1"/>
    <property type="match status" value="1"/>
</dbReference>
<keyword evidence="3 6" id="KW-1133">Transmembrane helix</keyword>
<proteinExistence type="predicted"/>
<dbReference type="EMBL" id="JAJKBJ010000005">
    <property type="protein sequence ID" value="MCL9683626.1"/>
    <property type="molecule type" value="Genomic_DNA"/>
</dbReference>
<evidence type="ECO:0000256" key="5">
    <source>
        <dbReference type="SAM" id="Coils"/>
    </source>
</evidence>
<accession>A0A9X2CZI9</accession>
<feature type="coiled-coil region" evidence="5">
    <location>
        <begin position="73"/>
        <end position="100"/>
    </location>
</feature>
<dbReference type="RefSeq" id="WP_250421818.1">
    <property type="nucleotide sequence ID" value="NZ_JAJKBJ010000005.1"/>
</dbReference>
<feature type="transmembrane region" description="Helical" evidence="6">
    <location>
        <begin position="175"/>
        <end position="196"/>
    </location>
</feature>
<dbReference type="Proteomes" id="UP001139721">
    <property type="component" value="Unassembled WGS sequence"/>
</dbReference>
<feature type="transmembrane region" description="Helical" evidence="6">
    <location>
        <begin position="149"/>
        <end position="169"/>
    </location>
</feature>
<sequence>MYKNQHREFHRVERIGWLRAAVLGANDGIISTASLLIGVAAAHTSYHGIFIAGMAGLIAGAMSMAAGEYISVSSQADAEKAALLREKKELEMNKEGEVEELTSIFIKRGLEPGLAKEVAKQLMAKDALGAHAHDELGITEILSARPLQAALFSAGSFALGAIFPLLILFVVPGSFFITSVSLMTVILLASLGGIAAKIGGSRVLFGSIRVAVWGTLAMIVSAGIGSQLGGAV</sequence>
<feature type="transmembrane region" description="Helical" evidence="6">
    <location>
        <begin position="20"/>
        <end position="42"/>
    </location>
</feature>
<comment type="caution">
    <text evidence="7">The sequence shown here is derived from an EMBL/GenBank/DDBJ whole genome shotgun (WGS) entry which is preliminary data.</text>
</comment>
<dbReference type="GO" id="GO:0012505">
    <property type="term" value="C:endomembrane system"/>
    <property type="evidence" value="ECO:0007669"/>
    <property type="project" value="UniProtKB-SubCell"/>
</dbReference>
<dbReference type="Pfam" id="PF01988">
    <property type="entry name" value="VIT1"/>
    <property type="match status" value="1"/>
</dbReference>
<reference evidence="7" key="1">
    <citation type="submission" date="2021-11" db="EMBL/GenBank/DDBJ databases">
        <title>Legionella maioricencis sp. nov., a new species isolated from hot water samples in Mallorca.</title>
        <authorList>
            <person name="Crespi S."/>
            <person name="Drasar V."/>
            <person name="Salva-Serra F."/>
            <person name="Jaen-Luchoro D."/>
            <person name="Pineiro-Iglesias B."/>
            <person name="Aliaga F."/>
            <person name="Fernandez-Juarez V."/>
            <person name="Coll G."/>
            <person name="Moore E.R.B."/>
            <person name="Bennasar-Figueras A."/>
        </authorList>
    </citation>
    <scope>NUCLEOTIDE SEQUENCE</scope>
    <source>
        <strain evidence="7">HCPI-6</strain>
    </source>
</reference>
<name>A0A9X2CZI9_9GAMM</name>
<organism evidence="7 8">
    <name type="scientific">Legionella maioricensis</name>
    <dbReference type="NCBI Taxonomy" id="2896528"/>
    <lineage>
        <taxon>Bacteria</taxon>
        <taxon>Pseudomonadati</taxon>
        <taxon>Pseudomonadota</taxon>
        <taxon>Gammaproteobacteria</taxon>
        <taxon>Legionellales</taxon>
        <taxon>Legionellaceae</taxon>
        <taxon>Legionella</taxon>
    </lineage>
</organism>
<gene>
    <name evidence="7" type="ORF">LOX96_05940</name>
</gene>
<evidence type="ECO:0000256" key="3">
    <source>
        <dbReference type="ARBA" id="ARBA00022989"/>
    </source>
</evidence>
<dbReference type="InterPro" id="IPR008217">
    <property type="entry name" value="Ccc1_fam"/>
</dbReference>
<evidence type="ECO:0000256" key="4">
    <source>
        <dbReference type="ARBA" id="ARBA00023136"/>
    </source>
</evidence>
<protein>
    <submittedName>
        <fullName evidence="7">VIT family protein</fullName>
    </submittedName>
</protein>
<keyword evidence="4 6" id="KW-0472">Membrane</keyword>
<dbReference type="CDD" id="cd02432">
    <property type="entry name" value="Nodulin-21_like_1"/>
    <property type="match status" value="1"/>
</dbReference>
<feature type="transmembrane region" description="Helical" evidence="6">
    <location>
        <begin position="48"/>
        <end position="70"/>
    </location>
</feature>
<evidence type="ECO:0000313" key="7">
    <source>
        <dbReference type="EMBL" id="MCL9683626.1"/>
    </source>
</evidence>
<dbReference type="GO" id="GO:0030026">
    <property type="term" value="P:intracellular manganese ion homeostasis"/>
    <property type="evidence" value="ECO:0007669"/>
    <property type="project" value="InterPro"/>
</dbReference>
<evidence type="ECO:0000256" key="6">
    <source>
        <dbReference type="SAM" id="Phobius"/>
    </source>
</evidence>
<evidence type="ECO:0000256" key="1">
    <source>
        <dbReference type="ARBA" id="ARBA00004127"/>
    </source>
</evidence>
<comment type="subcellular location">
    <subcellularLocation>
        <location evidence="1">Endomembrane system</location>
        <topology evidence="1">Multi-pass membrane protein</topology>
    </subcellularLocation>
</comment>